<dbReference type="Proteomes" id="UP000309673">
    <property type="component" value="Unassembled WGS sequence"/>
</dbReference>
<proteinExistence type="predicted"/>
<dbReference type="Pfam" id="PF14168">
    <property type="entry name" value="YjzC"/>
    <property type="match status" value="1"/>
</dbReference>
<dbReference type="InterPro" id="IPR025549">
    <property type="entry name" value="YjzC"/>
</dbReference>
<comment type="caution">
    <text evidence="1">The sequence shown here is derived from an EMBL/GenBank/DDBJ whole genome shotgun (WGS) entry which is preliminary data.</text>
</comment>
<sequence>MGEQTEFNPGDKAPNDGMYIEIGENDFHMGINNPKHVALRAGQRFPETSNHNRKWKRFKGH</sequence>
<organism evidence="1 2">
    <name type="scientific">Cohnella pontilimi</name>
    <dbReference type="NCBI Taxonomy" id="2564100"/>
    <lineage>
        <taxon>Bacteria</taxon>
        <taxon>Bacillati</taxon>
        <taxon>Bacillota</taxon>
        <taxon>Bacilli</taxon>
        <taxon>Bacillales</taxon>
        <taxon>Paenibacillaceae</taxon>
        <taxon>Cohnella</taxon>
    </lineage>
</organism>
<evidence type="ECO:0000313" key="2">
    <source>
        <dbReference type="Proteomes" id="UP000309673"/>
    </source>
</evidence>
<evidence type="ECO:0000313" key="1">
    <source>
        <dbReference type="EMBL" id="TJY41715.1"/>
    </source>
</evidence>
<reference evidence="1 2" key="1">
    <citation type="submission" date="2019-04" db="EMBL/GenBank/DDBJ databases">
        <title>Cohnella sp. nov., isolated from soil.</title>
        <authorList>
            <person name="Kim W."/>
        </authorList>
    </citation>
    <scope>NUCLEOTIDE SEQUENCE [LARGE SCALE GENOMIC DNA]</scope>
    <source>
        <strain evidence="1 2">CAU 1483</strain>
    </source>
</reference>
<dbReference type="RefSeq" id="WP_136777850.1">
    <property type="nucleotide sequence ID" value="NZ_SUPK01000005.1"/>
</dbReference>
<keyword evidence="2" id="KW-1185">Reference proteome</keyword>
<dbReference type="OrthoDB" id="5244304at2"/>
<dbReference type="EMBL" id="SUPK01000005">
    <property type="protein sequence ID" value="TJY41715.1"/>
    <property type="molecule type" value="Genomic_DNA"/>
</dbReference>
<accession>A0A4U0FAF2</accession>
<protein>
    <submittedName>
        <fullName evidence="1">YjzC family protein</fullName>
    </submittedName>
</protein>
<gene>
    <name evidence="1" type="ORF">E5161_10895</name>
</gene>
<name>A0A4U0FAF2_9BACL</name>
<dbReference type="AlphaFoldDB" id="A0A4U0FAF2"/>